<keyword evidence="2" id="KW-1185">Reference proteome</keyword>
<evidence type="ECO:0000313" key="2">
    <source>
        <dbReference type="Proteomes" id="UP001178507"/>
    </source>
</evidence>
<comment type="caution">
    <text evidence="1">The sequence shown here is derived from an EMBL/GenBank/DDBJ whole genome shotgun (WGS) entry which is preliminary data.</text>
</comment>
<feature type="non-terminal residue" evidence="1">
    <location>
        <position position="75"/>
    </location>
</feature>
<dbReference type="Proteomes" id="UP001178507">
    <property type="component" value="Unassembled WGS sequence"/>
</dbReference>
<organism evidence="1 2">
    <name type="scientific">Effrenium voratum</name>
    <dbReference type="NCBI Taxonomy" id="2562239"/>
    <lineage>
        <taxon>Eukaryota</taxon>
        <taxon>Sar</taxon>
        <taxon>Alveolata</taxon>
        <taxon>Dinophyceae</taxon>
        <taxon>Suessiales</taxon>
        <taxon>Symbiodiniaceae</taxon>
        <taxon>Effrenium</taxon>
    </lineage>
</organism>
<sequence>RALRSKQEADVKLAQAVATAAREAMVPAEKNSTKTGCTLDQQPQFQVATRDPPGPEVEVIVEDSAESWANIDSSV</sequence>
<feature type="non-terminal residue" evidence="1">
    <location>
        <position position="1"/>
    </location>
</feature>
<dbReference type="AlphaFoldDB" id="A0AA36I288"/>
<proteinExistence type="predicted"/>
<gene>
    <name evidence="1" type="ORF">EVOR1521_LOCUS7287</name>
</gene>
<evidence type="ECO:0000313" key="1">
    <source>
        <dbReference type="EMBL" id="CAJ1378892.1"/>
    </source>
</evidence>
<reference evidence="1" key="1">
    <citation type="submission" date="2023-08" db="EMBL/GenBank/DDBJ databases">
        <authorList>
            <person name="Chen Y."/>
            <person name="Shah S."/>
            <person name="Dougan E. K."/>
            <person name="Thang M."/>
            <person name="Chan C."/>
        </authorList>
    </citation>
    <scope>NUCLEOTIDE SEQUENCE</scope>
</reference>
<name>A0AA36I288_9DINO</name>
<dbReference type="EMBL" id="CAUJNA010000579">
    <property type="protein sequence ID" value="CAJ1378892.1"/>
    <property type="molecule type" value="Genomic_DNA"/>
</dbReference>
<accession>A0AA36I288</accession>
<protein>
    <submittedName>
        <fullName evidence="1">Uncharacterized protein</fullName>
    </submittedName>
</protein>